<dbReference type="InterPro" id="IPR036259">
    <property type="entry name" value="MFS_trans_sf"/>
</dbReference>
<evidence type="ECO:0000313" key="8">
    <source>
        <dbReference type="EMBL" id="GFP36727.1"/>
    </source>
</evidence>
<comment type="function">
    <text evidence="7">Catalyzes the transfer of the diacylglyceryl group from phosphatidylglycerol to the sulfhydryl group of the N-terminal cysteine of a prolipoprotein, the first step in the formation of mature lipoproteins.</text>
</comment>
<dbReference type="GO" id="GO:0042158">
    <property type="term" value="P:lipoprotein biosynthetic process"/>
    <property type="evidence" value="ECO:0007669"/>
    <property type="project" value="UniProtKB-UniRule"/>
</dbReference>
<evidence type="ECO:0000256" key="5">
    <source>
        <dbReference type="ARBA" id="ARBA00022989"/>
    </source>
</evidence>
<evidence type="ECO:0000256" key="1">
    <source>
        <dbReference type="ARBA" id="ARBA00007150"/>
    </source>
</evidence>
<dbReference type="GO" id="GO:0008961">
    <property type="term" value="F:phosphatidylglycerol-prolipoprotein diacylglyceryl transferase activity"/>
    <property type="evidence" value="ECO:0007669"/>
    <property type="project" value="UniProtKB-UniRule"/>
</dbReference>
<dbReference type="HAMAP" id="MF_01147">
    <property type="entry name" value="Lgt"/>
    <property type="match status" value="1"/>
</dbReference>
<dbReference type="Proteomes" id="UP000561271">
    <property type="component" value="Unassembled WGS sequence"/>
</dbReference>
<keyword evidence="2 7" id="KW-1003">Cell membrane</keyword>
<dbReference type="PANTHER" id="PTHR30589">
    <property type="entry name" value="PROLIPOPROTEIN DIACYLGLYCERYL TRANSFERASE"/>
    <property type="match status" value="1"/>
</dbReference>
<feature type="transmembrane region" description="Helical" evidence="7">
    <location>
        <begin position="172"/>
        <end position="190"/>
    </location>
</feature>
<feature type="transmembrane region" description="Helical" evidence="7">
    <location>
        <begin position="47"/>
        <end position="68"/>
    </location>
</feature>
<dbReference type="GO" id="GO:0005886">
    <property type="term" value="C:plasma membrane"/>
    <property type="evidence" value="ECO:0007669"/>
    <property type="project" value="UniProtKB-SubCell"/>
</dbReference>
<accession>A0A6V8PWN5</accession>
<evidence type="ECO:0000256" key="7">
    <source>
        <dbReference type="HAMAP-Rule" id="MF_01147"/>
    </source>
</evidence>
<name>A0A6V8PWN5_9ACTN</name>
<sequence>MADPIAFNIGGIAIRWYGLLISISIILGIFIAYRLAKYRGENPEEVLNFAPLGLLLSLVGTRLVHVLVNWGHFVRHPLEIIAIWRGGFAIHGVILGGVAALVIYAYVRKLNFWRWADILSPPLVLGQAIGRWGNFFNQEAFGYPTDLPWKIFIDPAHRPPGYEEFSYFHPTFLYESILNFVLFLVLIYLHRLSQRGKRLRDGTIFIVYGIYYGLTDGVLRAFVVDLVPAGLRGTALGLYHTSVGLTALPASLIMGLLWESMGPTIAFSFGAALALIATMLLLVPSKQASK</sequence>
<comment type="similarity">
    <text evidence="1 7">Belongs to the Lgt family.</text>
</comment>
<keyword evidence="4 7" id="KW-0812">Transmembrane</keyword>
<gene>
    <name evidence="7" type="primary">lgt</name>
    <name evidence="8" type="ORF">HKBW3S44_00408</name>
</gene>
<dbReference type="AlphaFoldDB" id="A0A6V8PWN5"/>
<feature type="transmembrane region" description="Helical" evidence="7">
    <location>
        <begin position="264"/>
        <end position="283"/>
    </location>
</feature>
<dbReference type="RefSeq" id="WP_176231040.1">
    <property type="nucleotide sequence ID" value="NZ_BLSC01000018.1"/>
</dbReference>
<dbReference type="InterPro" id="IPR001640">
    <property type="entry name" value="Lgt"/>
</dbReference>
<comment type="catalytic activity">
    <reaction evidence="7">
        <text>L-cysteinyl-[prolipoprotein] + a 1,2-diacyl-sn-glycero-3-phospho-(1'-sn-glycerol) = an S-1,2-diacyl-sn-glyceryl-L-cysteinyl-[prolipoprotein] + sn-glycerol 1-phosphate + H(+)</text>
        <dbReference type="Rhea" id="RHEA:56712"/>
        <dbReference type="Rhea" id="RHEA-COMP:14679"/>
        <dbReference type="Rhea" id="RHEA-COMP:14680"/>
        <dbReference type="ChEBI" id="CHEBI:15378"/>
        <dbReference type="ChEBI" id="CHEBI:29950"/>
        <dbReference type="ChEBI" id="CHEBI:57685"/>
        <dbReference type="ChEBI" id="CHEBI:64716"/>
        <dbReference type="ChEBI" id="CHEBI:140658"/>
        <dbReference type="EC" id="2.5.1.145"/>
    </reaction>
</comment>
<dbReference type="SUPFAM" id="SSF103473">
    <property type="entry name" value="MFS general substrate transporter"/>
    <property type="match status" value="1"/>
</dbReference>
<organism evidence="8 9">
    <name type="scientific">Candidatus Hakubella thermalkaliphila</name>
    <dbReference type="NCBI Taxonomy" id="2754717"/>
    <lineage>
        <taxon>Bacteria</taxon>
        <taxon>Bacillati</taxon>
        <taxon>Actinomycetota</taxon>
        <taxon>Actinomycetota incertae sedis</taxon>
        <taxon>Candidatus Hakubellales</taxon>
        <taxon>Candidatus Hakubellaceae</taxon>
        <taxon>Candidatus Hakubella</taxon>
    </lineage>
</organism>
<evidence type="ECO:0000256" key="2">
    <source>
        <dbReference type="ARBA" id="ARBA00022475"/>
    </source>
</evidence>
<evidence type="ECO:0000256" key="4">
    <source>
        <dbReference type="ARBA" id="ARBA00022692"/>
    </source>
</evidence>
<dbReference type="EC" id="2.5.1.145" evidence="7"/>
<dbReference type="Pfam" id="PF01790">
    <property type="entry name" value="LGT"/>
    <property type="match status" value="1"/>
</dbReference>
<feature type="transmembrane region" description="Helical" evidence="7">
    <location>
        <begin position="202"/>
        <end position="223"/>
    </location>
</feature>
<dbReference type="EMBL" id="BLSC01000018">
    <property type="protein sequence ID" value="GFP36727.1"/>
    <property type="molecule type" value="Genomic_DNA"/>
</dbReference>
<protein>
    <recommendedName>
        <fullName evidence="7">Phosphatidylglycerol--prolipoprotein diacylglyceryl transferase</fullName>
        <ecNumber evidence="7">2.5.1.145</ecNumber>
    </recommendedName>
</protein>
<reference evidence="8 9" key="1">
    <citation type="journal article" date="2020" name="Front. Microbiol.">
        <title>Single-cell genomics of novel Actinobacteria with the Wood-Ljungdahl pathway discovered in a serpentinizing system.</title>
        <authorList>
            <person name="Merino N."/>
            <person name="Kawai M."/>
            <person name="Boyd E.S."/>
            <person name="Colman D.R."/>
            <person name="McGlynn S.E."/>
            <person name="Nealson K.H."/>
            <person name="Kurokawa K."/>
            <person name="Hongoh Y."/>
        </authorList>
    </citation>
    <scope>NUCLEOTIDE SEQUENCE [LARGE SCALE GENOMIC DNA]</scope>
    <source>
        <strain evidence="8 9">S44</strain>
    </source>
</reference>
<dbReference type="PANTHER" id="PTHR30589:SF0">
    <property type="entry name" value="PHOSPHATIDYLGLYCEROL--PROLIPOPROTEIN DIACYLGLYCERYL TRANSFERASE"/>
    <property type="match status" value="1"/>
</dbReference>
<proteinExistence type="inferred from homology"/>
<feature type="transmembrane region" description="Helical" evidence="7">
    <location>
        <begin position="16"/>
        <end position="35"/>
    </location>
</feature>
<evidence type="ECO:0000256" key="3">
    <source>
        <dbReference type="ARBA" id="ARBA00022679"/>
    </source>
</evidence>
<dbReference type="NCBIfam" id="TIGR00544">
    <property type="entry name" value="lgt"/>
    <property type="match status" value="1"/>
</dbReference>
<feature type="transmembrane region" description="Helical" evidence="7">
    <location>
        <begin position="235"/>
        <end position="258"/>
    </location>
</feature>
<evidence type="ECO:0000313" key="9">
    <source>
        <dbReference type="Proteomes" id="UP000561271"/>
    </source>
</evidence>
<comment type="pathway">
    <text evidence="7">Protein modification; lipoprotein biosynthesis (diacylglyceryl transfer).</text>
</comment>
<evidence type="ECO:0000256" key="6">
    <source>
        <dbReference type="ARBA" id="ARBA00023136"/>
    </source>
</evidence>
<keyword evidence="3 7" id="KW-0808">Transferase</keyword>
<keyword evidence="5 7" id="KW-1133">Transmembrane helix</keyword>
<dbReference type="Gene3D" id="1.20.1250.20">
    <property type="entry name" value="MFS general substrate transporter like domains"/>
    <property type="match status" value="1"/>
</dbReference>
<comment type="caution">
    <text evidence="8">The sequence shown here is derived from an EMBL/GenBank/DDBJ whole genome shotgun (WGS) entry which is preliminary data.</text>
</comment>
<dbReference type="PROSITE" id="PS01311">
    <property type="entry name" value="LGT"/>
    <property type="match status" value="1"/>
</dbReference>
<feature type="transmembrane region" description="Helical" evidence="7">
    <location>
        <begin position="88"/>
        <end position="107"/>
    </location>
</feature>
<keyword evidence="8" id="KW-0449">Lipoprotein</keyword>
<dbReference type="UniPathway" id="UPA00664"/>
<feature type="binding site" evidence="7">
    <location>
        <position position="131"/>
    </location>
    <ligand>
        <name>a 1,2-diacyl-sn-glycero-3-phospho-(1'-sn-glycerol)</name>
        <dbReference type="ChEBI" id="CHEBI:64716"/>
    </ligand>
</feature>
<comment type="subcellular location">
    <subcellularLocation>
        <location evidence="7">Cell membrane</location>
        <topology evidence="7">Multi-pass membrane protein</topology>
    </subcellularLocation>
</comment>
<keyword evidence="6 7" id="KW-0472">Membrane</keyword>